<evidence type="ECO:0000313" key="2">
    <source>
        <dbReference type="EMBL" id="MFC5946371.1"/>
    </source>
</evidence>
<dbReference type="InterPro" id="IPR023302">
    <property type="entry name" value="Pept_S9A_N"/>
</dbReference>
<name>A0ABW1HY46_9ACTN</name>
<reference evidence="3" key="1">
    <citation type="journal article" date="2019" name="Int. J. Syst. Evol. Microbiol.">
        <title>The Global Catalogue of Microorganisms (GCM) 10K type strain sequencing project: providing services to taxonomists for standard genome sequencing and annotation.</title>
        <authorList>
            <consortium name="The Broad Institute Genomics Platform"/>
            <consortium name="The Broad Institute Genome Sequencing Center for Infectious Disease"/>
            <person name="Wu L."/>
            <person name="Ma J."/>
        </authorList>
    </citation>
    <scope>NUCLEOTIDE SEQUENCE [LARGE SCALE GENOMIC DNA]</scope>
    <source>
        <strain evidence="3">CGMCC 4.7173</strain>
    </source>
</reference>
<dbReference type="SUPFAM" id="SSF50993">
    <property type="entry name" value="Peptidase/esterase 'gauge' domain"/>
    <property type="match status" value="1"/>
</dbReference>
<proteinExistence type="predicted"/>
<dbReference type="Pfam" id="PF02897">
    <property type="entry name" value="Peptidase_S9_N"/>
    <property type="match status" value="1"/>
</dbReference>
<dbReference type="InterPro" id="IPR029058">
    <property type="entry name" value="AB_hydrolase_fold"/>
</dbReference>
<dbReference type="Proteomes" id="UP001596207">
    <property type="component" value="Unassembled WGS sequence"/>
</dbReference>
<dbReference type="Gene3D" id="3.40.50.1820">
    <property type="entry name" value="alpha/beta hydrolase"/>
    <property type="match status" value="1"/>
</dbReference>
<sequence>MVSAMTRQPYPPASRLDLVEELHGVPVPDPYRWLEDPDDPATKDWLEAQEGLFA</sequence>
<accession>A0ABW1HY46</accession>
<gene>
    <name evidence="2" type="ORF">ACFPZ4_33710</name>
</gene>
<keyword evidence="3" id="KW-1185">Reference proteome</keyword>
<feature type="non-terminal residue" evidence="2">
    <location>
        <position position="54"/>
    </location>
</feature>
<dbReference type="RefSeq" id="WP_377539356.1">
    <property type="nucleotide sequence ID" value="NZ_JBHSQQ010000686.1"/>
</dbReference>
<comment type="caution">
    <text evidence="2">The sequence shown here is derived from an EMBL/GenBank/DDBJ whole genome shotgun (WGS) entry which is preliminary data.</text>
</comment>
<protein>
    <recommendedName>
        <fullName evidence="1">Peptidase S9A N-terminal domain-containing protein</fullName>
    </recommendedName>
</protein>
<organism evidence="2 3">
    <name type="scientific">Micromonospora harpali</name>
    <dbReference type="NCBI Taxonomy" id="1490225"/>
    <lineage>
        <taxon>Bacteria</taxon>
        <taxon>Bacillati</taxon>
        <taxon>Actinomycetota</taxon>
        <taxon>Actinomycetes</taxon>
        <taxon>Micromonosporales</taxon>
        <taxon>Micromonosporaceae</taxon>
        <taxon>Micromonospora</taxon>
    </lineage>
</organism>
<evidence type="ECO:0000259" key="1">
    <source>
        <dbReference type="Pfam" id="PF02897"/>
    </source>
</evidence>
<feature type="domain" description="Peptidase S9A N-terminal" evidence="1">
    <location>
        <begin position="12"/>
        <end position="50"/>
    </location>
</feature>
<evidence type="ECO:0000313" key="3">
    <source>
        <dbReference type="Proteomes" id="UP001596207"/>
    </source>
</evidence>
<dbReference type="EMBL" id="JBHSQQ010000686">
    <property type="protein sequence ID" value="MFC5946371.1"/>
    <property type="molecule type" value="Genomic_DNA"/>
</dbReference>